<proteinExistence type="predicted"/>
<dbReference type="AlphaFoldDB" id="A0A2M6WJG5"/>
<protein>
    <recommendedName>
        <fullName evidence="3">Phosphoribosyltransferase domain-containing protein</fullName>
    </recommendedName>
</protein>
<feature type="domain" description="Phosphoribosyltransferase" evidence="3">
    <location>
        <begin position="5"/>
        <end position="150"/>
    </location>
</feature>
<evidence type="ECO:0000313" key="5">
    <source>
        <dbReference type="Proteomes" id="UP000229112"/>
    </source>
</evidence>
<dbReference type="CDD" id="cd06223">
    <property type="entry name" value="PRTases_typeI"/>
    <property type="match status" value="1"/>
</dbReference>
<dbReference type="InterPro" id="IPR029057">
    <property type="entry name" value="PRTase-like"/>
</dbReference>
<keyword evidence="1" id="KW-0328">Glycosyltransferase</keyword>
<organism evidence="4 5">
    <name type="scientific">Candidatus Harrisonbacteria bacterium CG10_big_fil_rev_8_21_14_0_10_38_8</name>
    <dbReference type="NCBI Taxonomy" id="1974582"/>
    <lineage>
        <taxon>Bacteria</taxon>
        <taxon>Candidatus Harrisoniibacteriota</taxon>
    </lineage>
</organism>
<keyword evidence="2" id="KW-0808">Transferase</keyword>
<dbReference type="Gene3D" id="3.40.50.2020">
    <property type="match status" value="1"/>
</dbReference>
<reference evidence="5" key="1">
    <citation type="submission" date="2017-09" db="EMBL/GenBank/DDBJ databases">
        <title>Depth-based differentiation of microbial function through sediment-hosted aquifers and enrichment of novel symbionts in the deep terrestrial subsurface.</title>
        <authorList>
            <person name="Probst A.J."/>
            <person name="Ladd B."/>
            <person name="Jarett J.K."/>
            <person name="Geller-Mcgrath D.E."/>
            <person name="Sieber C.M.K."/>
            <person name="Emerson J.B."/>
            <person name="Anantharaman K."/>
            <person name="Thomas B.C."/>
            <person name="Malmstrom R."/>
            <person name="Stieglmeier M."/>
            <person name="Klingl A."/>
            <person name="Woyke T."/>
            <person name="Ryan C.M."/>
            <person name="Banfield J.F."/>
        </authorList>
    </citation>
    <scope>NUCLEOTIDE SEQUENCE [LARGE SCALE GENOMIC DNA]</scope>
</reference>
<evidence type="ECO:0000256" key="2">
    <source>
        <dbReference type="ARBA" id="ARBA00022679"/>
    </source>
</evidence>
<dbReference type="PANTHER" id="PTHR43363:SF1">
    <property type="entry name" value="HYPOXANTHINE-GUANINE PHOSPHORIBOSYLTRANSFERASE"/>
    <property type="match status" value="1"/>
</dbReference>
<comment type="caution">
    <text evidence="4">The sequence shown here is derived from an EMBL/GenBank/DDBJ whole genome shotgun (WGS) entry which is preliminary data.</text>
</comment>
<dbReference type="Proteomes" id="UP000229112">
    <property type="component" value="Unassembled WGS sequence"/>
</dbReference>
<gene>
    <name evidence="4" type="ORF">COU06_02635</name>
</gene>
<dbReference type="Pfam" id="PF00156">
    <property type="entry name" value="Pribosyltran"/>
    <property type="match status" value="1"/>
</dbReference>
<evidence type="ECO:0000256" key="1">
    <source>
        <dbReference type="ARBA" id="ARBA00022676"/>
    </source>
</evidence>
<evidence type="ECO:0000313" key="4">
    <source>
        <dbReference type="EMBL" id="PIT92931.1"/>
    </source>
</evidence>
<dbReference type="EMBL" id="PFAY01000026">
    <property type="protein sequence ID" value="PIT92931.1"/>
    <property type="molecule type" value="Genomic_DNA"/>
</dbReference>
<dbReference type="PANTHER" id="PTHR43363">
    <property type="entry name" value="HYPOXANTHINE PHOSPHORIBOSYLTRANSFERASE"/>
    <property type="match status" value="1"/>
</dbReference>
<evidence type="ECO:0000259" key="3">
    <source>
        <dbReference type="Pfam" id="PF00156"/>
    </source>
</evidence>
<sequence>MKIHWDEIERYADIVAKKVLDSHYKFDIIVGIATSGLVPTTLVSKALGIKNVVTISASSYEGYKKGSLKFLNLPRIEYLKGVKNVLLVDDIVATGGTMEAVRNLFKNDFDVLDVKTSSLVVSERVCEKYPDFYGKSILREEDDFIFFPWDKYEGFTE</sequence>
<dbReference type="SUPFAM" id="SSF53271">
    <property type="entry name" value="PRTase-like"/>
    <property type="match status" value="1"/>
</dbReference>
<dbReference type="InterPro" id="IPR000836">
    <property type="entry name" value="PRTase_dom"/>
</dbReference>
<dbReference type="GO" id="GO:0016757">
    <property type="term" value="F:glycosyltransferase activity"/>
    <property type="evidence" value="ECO:0007669"/>
    <property type="project" value="UniProtKB-KW"/>
</dbReference>
<accession>A0A2M6WJG5</accession>
<name>A0A2M6WJG5_9BACT</name>